<organism evidence="2 3">
    <name type="scientific">Leptosia nina</name>
    <dbReference type="NCBI Taxonomy" id="320188"/>
    <lineage>
        <taxon>Eukaryota</taxon>
        <taxon>Metazoa</taxon>
        <taxon>Ecdysozoa</taxon>
        <taxon>Arthropoda</taxon>
        <taxon>Hexapoda</taxon>
        <taxon>Insecta</taxon>
        <taxon>Pterygota</taxon>
        <taxon>Neoptera</taxon>
        <taxon>Endopterygota</taxon>
        <taxon>Lepidoptera</taxon>
        <taxon>Glossata</taxon>
        <taxon>Ditrysia</taxon>
        <taxon>Papilionoidea</taxon>
        <taxon>Pieridae</taxon>
        <taxon>Pierinae</taxon>
        <taxon>Leptosia</taxon>
    </lineage>
</organism>
<dbReference type="AlphaFoldDB" id="A0AAV1JWB1"/>
<gene>
    <name evidence="2" type="ORF">LNINA_LOCUS12081</name>
</gene>
<evidence type="ECO:0000313" key="2">
    <source>
        <dbReference type="EMBL" id="CAK1553062.1"/>
    </source>
</evidence>
<protein>
    <submittedName>
        <fullName evidence="2">Uncharacterized protein</fullName>
    </submittedName>
</protein>
<accession>A0AAV1JWB1</accession>
<dbReference type="Proteomes" id="UP001497472">
    <property type="component" value="Unassembled WGS sequence"/>
</dbReference>
<evidence type="ECO:0000313" key="3">
    <source>
        <dbReference type="Proteomes" id="UP001497472"/>
    </source>
</evidence>
<feature type="region of interest" description="Disordered" evidence="1">
    <location>
        <begin position="77"/>
        <end position="114"/>
    </location>
</feature>
<feature type="compositionally biased region" description="Basic residues" evidence="1">
    <location>
        <begin position="1"/>
        <end position="10"/>
    </location>
</feature>
<evidence type="ECO:0000256" key="1">
    <source>
        <dbReference type="SAM" id="MobiDB-lite"/>
    </source>
</evidence>
<feature type="region of interest" description="Disordered" evidence="1">
    <location>
        <begin position="1"/>
        <end position="35"/>
    </location>
</feature>
<reference evidence="2 3" key="1">
    <citation type="submission" date="2023-11" db="EMBL/GenBank/DDBJ databases">
        <authorList>
            <person name="Okamura Y."/>
        </authorList>
    </citation>
    <scope>NUCLEOTIDE SEQUENCE [LARGE SCALE GENOMIC DNA]</scope>
</reference>
<keyword evidence="3" id="KW-1185">Reference proteome</keyword>
<feature type="compositionally biased region" description="Basic and acidic residues" evidence="1">
    <location>
        <begin position="82"/>
        <end position="97"/>
    </location>
</feature>
<dbReference type="EMBL" id="CAVLEF010000203">
    <property type="protein sequence ID" value="CAK1553062.1"/>
    <property type="molecule type" value="Genomic_DNA"/>
</dbReference>
<proteinExistence type="predicted"/>
<name>A0AAV1JWB1_9NEOP</name>
<comment type="caution">
    <text evidence="2">The sequence shown here is derived from an EMBL/GenBank/DDBJ whole genome shotgun (WGS) entry which is preliminary data.</text>
</comment>
<sequence>MQRAARHGLHCRAPGPKRPVEVAEAPPHAGGPTPRVYVSVSSNRTSLKNILCASRSNNTRLQTLVCVSYQNIYPSGVGGKATRGDEREKRERGRRVVETANGEGRRAGRGAPKLKCQGGAIDPIIVWQGK</sequence>